<dbReference type="AlphaFoldDB" id="A0A8D8AGB7"/>
<evidence type="ECO:0000256" key="1">
    <source>
        <dbReference type="SAM" id="Phobius"/>
    </source>
</evidence>
<proteinExistence type="predicted"/>
<keyword evidence="1" id="KW-0472">Membrane</keyword>
<protein>
    <submittedName>
        <fullName evidence="2">(northern house mosquito) hypothetical protein</fullName>
    </submittedName>
</protein>
<name>A0A8D8AGB7_CULPI</name>
<keyword evidence="1" id="KW-1133">Transmembrane helix</keyword>
<dbReference type="EMBL" id="HBUE01031238">
    <property type="protein sequence ID" value="CAG6456597.1"/>
    <property type="molecule type" value="Transcribed_RNA"/>
</dbReference>
<reference evidence="2" key="1">
    <citation type="submission" date="2021-05" db="EMBL/GenBank/DDBJ databases">
        <authorList>
            <person name="Alioto T."/>
            <person name="Alioto T."/>
            <person name="Gomez Garrido J."/>
        </authorList>
    </citation>
    <scope>NUCLEOTIDE SEQUENCE</scope>
</reference>
<evidence type="ECO:0000313" key="2">
    <source>
        <dbReference type="EMBL" id="CAG6456609.1"/>
    </source>
</evidence>
<keyword evidence="1" id="KW-0812">Transmembrane</keyword>
<sequence>MHWLRLLGYFERNVRVDDGRLVDGLLLLLLVLQMLHLRTDGFVPVVVDLRGGFASLRLGLLAGSSGQVFVDWWMMLMLLRMVLLMFLHVFRRLWSMSVTAGTAIGRV</sequence>
<organism evidence="2">
    <name type="scientific">Culex pipiens</name>
    <name type="common">House mosquito</name>
    <dbReference type="NCBI Taxonomy" id="7175"/>
    <lineage>
        <taxon>Eukaryota</taxon>
        <taxon>Metazoa</taxon>
        <taxon>Ecdysozoa</taxon>
        <taxon>Arthropoda</taxon>
        <taxon>Hexapoda</taxon>
        <taxon>Insecta</taxon>
        <taxon>Pterygota</taxon>
        <taxon>Neoptera</taxon>
        <taxon>Endopterygota</taxon>
        <taxon>Diptera</taxon>
        <taxon>Nematocera</taxon>
        <taxon>Culicoidea</taxon>
        <taxon>Culicidae</taxon>
        <taxon>Culicinae</taxon>
        <taxon>Culicini</taxon>
        <taxon>Culex</taxon>
        <taxon>Culex</taxon>
    </lineage>
</organism>
<feature type="transmembrane region" description="Helical" evidence="1">
    <location>
        <begin position="72"/>
        <end position="90"/>
    </location>
</feature>
<accession>A0A8D8AGB7</accession>
<dbReference type="EMBL" id="HBUE01031243">
    <property type="protein sequence ID" value="CAG6456609.1"/>
    <property type="molecule type" value="Transcribed_RNA"/>
</dbReference>